<evidence type="ECO:0000256" key="1">
    <source>
        <dbReference type="SAM" id="Coils"/>
    </source>
</evidence>
<dbReference type="AlphaFoldDB" id="A0AAU9SFU4"/>
<dbReference type="PANTHER" id="PTHR46236:SF21">
    <property type="entry name" value="TRAF-LIKE FAMILY PROTEIN-RELATED"/>
    <property type="match status" value="1"/>
</dbReference>
<dbReference type="PANTHER" id="PTHR46236">
    <property type="entry name" value="TRAF-LIKE SUPERFAMILY PROTEIN"/>
    <property type="match status" value="1"/>
</dbReference>
<evidence type="ECO:0000313" key="2">
    <source>
        <dbReference type="EMBL" id="CAH2065262.1"/>
    </source>
</evidence>
<keyword evidence="1" id="KW-0175">Coiled coil</keyword>
<proteinExistence type="predicted"/>
<dbReference type="InterPro" id="IPR050804">
    <property type="entry name" value="MCC"/>
</dbReference>
<feature type="non-terminal residue" evidence="2">
    <location>
        <position position="155"/>
    </location>
</feature>
<sequence length="155" mass="17313">KDDLVDALGSAGFKIPSPGVLLAMLNLTKLHAKYGGFLIGRPQPIVQLLDINTKMYVYMYVLWVCPKNPHLRTACLNILLSLTEILCKSSEELSNGDLADACSALRYVTKAGLKLDWLVKKLKEAGETRMQGIEEELKDLKNKCSDMNTLLEFLR</sequence>
<dbReference type="Proteomes" id="UP000836841">
    <property type="component" value="Chromosome 5"/>
</dbReference>
<evidence type="ECO:0000313" key="3">
    <source>
        <dbReference type="Proteomes" id="UP000836841"/>
    </source>
</evidence>
<name>A0AAU9SFU4_THLAR</name>
<gene>
    <name evidence="2" type="ORF">TAV2_LOCUS15514</name>
</gene>
<dbReference type="EMBL" id="OU466861">
    <property type="protein sequence ID" value="CAH2065262.1"/>
    <property type="molecule type" value="Genomic_DNA"/>
</dbReference>
<accession>A0AAU9SFU4</accession>
<keyword evidence="3" id="KW-1185">Reference proteome</keyword>
<feature type="coiled-coil region" evidence="1">
    <location>
        <begin position="123"/>
        <end position="150"/>
    </location>
</feature>
<protein>
    <submittedName>
        <fullName evidence="2">Uncharacterized protein</fullName>
    </submittedName>
</protein>
<organism evidence="2 3">
    <name type="scientific">Thlaspi arvense</name>
    <name type="common">Field penny-cress</name>
    <dbReference type="NCBI Taxonomy" id="13288"/>
    <lineage>
        <taxon>Eukaryota</taxon>
        <taxon>Viridiplantae</taxon>
        <taxon>Streptophyta</taxon>
        <taxon>Embryophyta</taxon>
        <taxon>Tracheophyta</taxon>
        <taxon>Spermatophyta</taxon>
        <taxon>Magnoliopsida</taxon>
        <taxon>eudicotyledons</taxon>
        <taxon>Gunneridae</taxon>
        <taxon>Pentapetalae</taxon>
        <taxon>rosids</taxon>
        <taxon>malvids</taxon>
        <taxon>Brassicales</taxon>
        <taxon>Brassicaceae</taxon>
        <taxon>Thlaspideae</taxon>
        <taxon>Thlaspi</taxon>
    </lineage>
</organism>
<reference evidence="2 3" key="1">
    <citation type="submission" date="2022-03" db="EMBL/GenBank/DDBJ databases">
        <authorList>
            <person name="Nunn A."/>
            <person name="Chopra R."/>
            <person name="Nunn A."/>
            <person name="Contreras Garrido A."/>
        </authorList>
    </citation>
    <scope>NUCLEOTIDE SEQUENCE [LARGE SCALE GENOMIC DNA]</scope>
</reference>